<dbReference type="InterPro" id="IPR038352">
    <property type="entry name" value="Imelysin_sf"/>
</dbReference>
<evidence type="ECO:0000256" key="3">
    <source>
        <dbReference type="ARBA" id="ARBA00005989"/>
    </source>
</evidence>
<proteinExistence type="inferred from homology"/>
<comment type="caution">
    <text evidence="11">The sequence shown here is derived from an EMBL/GenBank/DDBJ whole genome shotgun (WGS) entry which is preliminary data.</text>
</comment>
<dbReference type="GO" id="GO:0015093">
    <property type="term" value="F:ferrous iron transmembrane transporter activity"/>
    <property type="evidence" value="ECO:0007669"/>
    <property type="project" value="TreeGrafter"/>
</dbReference>
<evidence type="ECO:0000256" key="9">
    <source>
        <dbReference type="SAM" id="Phobius"/>
    </source>
</evidence>
<evidence type="ECO:0000256" key="5">
    <source>
        <dbReference type="ARBA" id="ARBA00022692"/>
    </source>
</evidence>
<evidence type="ECO:0000259" key="10">
    <source>
        <dbReference type="Pfam" id="PF09375"/>
    </source>
</evidence>
<keyword evidence="8 9" id="KW-0472">Membrane</keyword>
<dbReference type="InterPro" id="IPR018976">
    <property type="entry name" value="Imelysin-like"/>
</dbReference>
<accession>A0A941EN88</accession>
<keyword evidence="6" id="KW-0732">Signal</keyword>
<gene>
    <name evidence="11" type="ORF">KDK95_30510</name>
</gene>
<evidence type="ECO:0000313" key="12">
    <source>
        <dbReference type="Proteomes" id="UP000676325"/>
    </source>
</evidence>
<dbReference type="Pfam" id="PF09375">
    <property type="entry name" value="Peptidase_M75"/>
    <property type="match status" value="1"/>
</dbReference>
<keyword evidence="7 9" id="KW-1133">Transmembrane helix</keyword>
<evidence type="ECO:0000256" key="4">
    <source>
        <dbReference type="ARBA" id="ARBA00008333"/>
    </source>
</evidence>
<organism evidence="11 12">
    <name type="scientific">Actinospica acidithermotolerans</name>
    <dbReference type="NCBI Taxonomy" id="2828514"/>
    <lineage>
        <taxon>Bacteria</taxon>
        <taxon>Bacillati</taxon>
        <taxon>Actinomycetota</taxon>
        <taxon>Actinomycetes</taxon>
        <taxon>Catenulisporales</taxon>
        <taxon>Actinospicaceae</taxon>
        <taxon>Actinospica</taxon>
    </lineage>
</organism>
<comment type="subcellular location">
    <subcellularLocation>
        <location evidence="2">Cell envelope</location>
    </subcellularLocation>
    <subcellularLocation>
        <location evidence="1">Membrane</location>
        <topology evidence="1">Multi-pass membrane protein</topology>
    </subcellularLocation>
</comment>
<evidence type="ECO:0000256" key="7">
    <source>
        <dbReference type="ARBA" id="ARBA00022989"/>
    </source>
</evidence>
<feature type="transmembrane region" description="Helical" evidence="9">
    <location>
        <begin position="50"/>
        <end position="70"/>
    </location>
</feature>
<dbReference type="Proteomes" id="UP000676325">
    <property type="component" value="Unassembled WGS sequence"/>
</dbReference>
<keyword evidence="5 9" id="KW-0812">Transmembrane</keyword>
<evidence type="ECO:0000313" key="11">
    <source>
        <dbReference type="EMBL" id="MBR7830674.1"/>
    </source>
</evidence>
<dbReference type="CDD" id="cd14656">
    <property type="entry name" value="Imelysin-like_EfeO"/>
    <property type="match status" value="1"/>
</dbReference>
<feature type="transmembrane region" description="Helical" evidence="9">
    <location>
        <begin position="82"/>
        <end position="100"/>
    </location>
</feature>
<dbReference type="Gene3D" id="1.20.1420.20">
    <property type="entry name" value="M75 peptidase, HXXE motif"/>
    <property type="match status" value="1"/>
</dbReference>
<dbReference type="PANTHER" id="PTHR31632">
    <property type="entry name" value="IRON TRANSPORTER FTH1"/>
    <property type="match status" value="1"/>
</dbReference>
<evidence type="ECO:0000256" key="8">
    <source>
        <dbReference type="ARBA" id="ARBA00023136"/>
    </source>
</evidence>
<dbReference type="PANTHER" id="PTHR31632:SF2">
    <property type="entry name" value="PLASMA MEMBRANE IRON PERMEASE"/>
    <property type="match status" value="1"/>
</dbReference>
<evidence type="ECO:0000256" key="6">
    <source>
        <dbReference type="ARBA" id="ARBA00022729"/>
    </source>
</evidence>
<evidence type="ECO:0000256" key="1">
    <source>
        <dbReference type="ARBA" id="ARBA00004141"/>
    </source>
</evidence>
<feature type="domain" description="Imelysin-like" evidence="10">
    <location>
        <begin position="474"/>
        <end position="589"/>
    </location>
</feature>
<feature type="transmembrane region" description="Helical" evidence="9">
    <location>
        <begin position="331"/>
        <end position="356"/>
    </location>
</feature>
<dbReference type="GO" id="GO:0033573">
    <property type="term" value="C:high-affinity iron permease complex"/>
    <property type="evidence" value="ECO:0007669"/>
    <property type="project" value="InterPro"/>
</dbReference>
<dbReference type="EMBL" id="JAGSOH010000148">
    <property type="protein sequence ID" value="MBR7830674.1"/>
    <property type="molecule type" value="Genomic_DNA"/>
</dbReference>
<dbReference type="GO" id="GO:0030313">
    <property type="term" value="C:cell envelope"/>
    <property type="evidence" value="ECO:0007669"/>
    <property type="project" value="UniProtKB-SubCell"/>
</dbReference>
<dbReference type="NCBIfam" id="NF041756">
    <property type="entry name" value="EfeU"/>
    <property type="match status" value="1"/>
</dbReference>
<dbReference type="InterPro" id="IPR004923">
    <property type="entry name" value="FTR1/Fip1/EfeU"/>
</dbReference>
<comment type="similarity">
    <text evidence="4">Belongs to the oxidase-dependent Fe transporter (OFeT) (TC 9.A.10.1) family.</text>
</comment>
<evidence type="ECO:0000256" key="2">
    <source>
        <dbReference type="ARBA" id="ARBA00004196"/>
    </source>
</evidence>
<feature type="transmembrane region" description="Helical" evidence="9">
    <location>
        <begin position="190"/>
        <end position="210"/>
    </location>
</feature>
<keyword evidence="12" id="KW-1185">Reference proteome</keyword>
<dbReference type="RefSeq" id="WP_212521798.1">
    <property type="nucleotide sequence ID" value="NZ_JAGSOH010000148.1"/>
</dbReference>
<reference evidence="11" key="1">
    <citation type="submission" date="2021-04" db="EMBL/GenBank/DDBJ databases">
        <title>Genome based classification of Actinospica acidithermotolerans sp. nov., an actinobacterium isolated from an Indonesian hot spring.</title>
        <authorList>
            <person name="Kusuma A.B."/>
            <person name="Putra K.E."/>
            <person name="Nafisah S."/>
            <person name="Loh J."/>
            <person name="Nouioui I."/>
            <person name="Goodfellow M."/>
        </authorList>
    </citation>
    <scope>NUCLEOTIDE SEQUENCE</scope>
    <source>
        <strain evidence="11">MGRD01-02</strain>
    </source>
</reference>
<comment type="similarity">
    <text evidence="3">Belongs to the EfeM/EfeO family.</text>
</comment>
<name>A0A941EN88_9ACTN</name>
<feature type="transmembrane region" description="Helical" evidence="9">
    <location>
        <begin position="261"/>
        <end position="286"/>
    </location>
</feature>
<feature type="transmembrane region" description="Helical" evidence="9">
    <location>
        <begin position="120"/>
        <end position="137"/>
    </location>
</feature>
<dbReference type="AlphaFoldDB" id="A0A941EN88"/>
<dbReference type="Pfam" id="PF03239">
    <property type="entry name" value="FTR1"/>
    <property type="match status" value="1"/>
</dbReference>
<dbReference type="InterPro" id="IPR034981">
    <property type="entry name" value="Imelysin-like_EfeO/Algp7"/>
</dbReference>
<feature type="transmembrane region" description="Helical" evidence="9">
    <location>
        <begin position="157"/>
        <end position="178"/>
    </location>
</feature>
<sequence length="717" mass="73821">MTWADAAPNLLIGLREGLEAGLVVSILLAALRKAGTAPEGEERPVSTAPVWFGVLGAVMLSGAFAAVLTYSTSVLSSRGQQAVGGVLSVLAVGLVTGMVFWMRRTAATLSAHLRGEVRRAAILGAGALTLTAFLAVGREGLETTLFMWTAVKASGSTVAPLVGAGLGLAVAVVLCWLLYRRAVRINIGVFFNRTAILLIVIAAGVLAYGLGDLQEAGLLPGQQWIAFDMTAHIDPNSWWVSIITGITDLSPKLTVLQVVGWLGYLVVVIPAFIGAGRAATVALAAAKAKREAEATATATTATATVSESKPRPEAVPQAAGRWQQLAGNRPWTVAGVLVVVPAVAAGVTIAALPAAAAASTTTVKVTGSSCASGWTSASSGTQTFDVDNESGKAGEINLVNAAGAIVGEIETLGPATTASMTATLSSGSYTFRCLMNSGSAVDSATVQVTGKSPSGTPLAVKPVTVAELTGPNDQYQKYAAADLATLQTQIATLRRDIAANNTAAAEADWLAAQLTWEKVGASYDSFGDAGVAVDGLPDGLEQGVNDPDFTGLHRIEYGLYHGQDGARLLPVVDKLASEVASVQKNLTTDDIAGDPTNLPLRAHEIIEDAIRDHLSGIDDEGAGAAYAMTYADTEVDKTVLAELESLIDARSPGLVETADSQLAALQQALNDAKVDGRWESLDDTPLADRQKVDAAIGALLETLASVPDLLEVPPSAS</sequence>
<protein>
    <submittedName>
        <fullName evidence="11">FTR1 family protein</fullName>
    </submittedName>
</protein>